<reference evidence="5" key="3">
    <citation type="submission" date="2025-09" db="UniProtKB">
        <authorList>
            <consortium name="Ensembl"/>
        </authorList>
    </citation>
    <scope>IDENTIFICATION</scope>
</reference>
<evidence type="ECO:0000313" key="5">
    <source>
        <dbReference type="Ensembl" id="ENSGACP00000035781.1"/>
    </source>
</evidence>
<evidence type="ECO:0000259" key="4">
    <source>
        <dbReference type="PROSITE" id="PS50237"/>
    </source>
</evidence>
<evidence type="ECO:0000256" key="2">
    <source>
        <dbReference type="ARBA" id="ARBA00022786"/>
    </source>
</evidence>
<dbReference type="SUPFAM" id="SSF56204">
    <property type="entry name" value="Hect, E3 ligase catalytic domain"/>
    <property type="match status" value="1"/>
</dbReference>
<name>A0AAQ4PDK8_GASAC</name>
<dbReference type="AlphaFoldDB" id="A0AAQ4PDK8"/>
<reference evidence="5 6" key="1">
    <citation type="journal article" date="2021" name="G3 (Bethesda)">
        <title>Improved contiguity of the threespine stickleback genome using long-read sequencing.</title>
        <authorList>
            <person name="Nath S."/>
            <person name="Shaw D.E."/>
            <person name="White M.A."/>
        </authorList>
    </citation>
    <scope>NUCLEOTIDE SEQUENCE [LARGE SCALE GENOMIC DNA]</scope>
    <source>
        <strain evidence="5 6">Lake Benthic</strain>
    </source>
</reference>
<dbReference type="InterPro" id="IPR000569">
    <property type="entry name" value="HECT_dom"/>
</dbReference>
<keyword evidence="2 3" id="KW-0833">Ubl conjugation pathway</keyword>
<accession>A0AAQ4PDK8</accession>
<dbReference type="Proteomes" id="UP000007635">
    <property type="component" value="Chromosome XV"/>
</dbReference>
<organism evidence="5 6">
    <name type="scientific">Gasterosteus aculeatus aculeatus</name>
    <name type="common">three-spined stickleback</name>
    <dbReference type="NCBI Taxonomy" id="481459"/>
    <lineage>
        <taxon>Eukaryota</taxon>
        <taxon>Metazoa</taxon>
        <taxon>Chordata</taxon>
        <taxon>Craniata</taxon>
        <taxon>Vertebrata</taxon>
        <taxon>Euteleostomi</taxon>
        <taxon>Actinopterygii</taxon>
        <taxon>Neopterygii</taxon>
        <taxon>Teleostei</taxon>
        <taxon>Neoteleostei</taxon>
        <taxon>Acanthomorphata</taxon>
        <taxon>Eupercaria</taxon>
        <taxon>Perciformes</taxon>
        <taxon>Cottioidei</taxon>
        <taxon>Gasterosteales</taxon>
        <taxon>Gasterosteidae</taxon>
        <taxon>Gasterosteus</taxon>
    </lineage>
</organism>
<feature type="domain" description="HECT" evidence="4">
    <location>
        <begin position="1"/>
        <end position="73"/>
    </location>
</feature>
<evidence type="ECO:0000256" key="3">
    <source>
        <dbReference type="PROSITE-ProRule" id="PRU00104"/>
    </source>
</evidence>
<dbReference type="Pfam" id="PF00632">
    <property type="entry name" value="HECT"/>
    <property type="match status" value="1"/>
</dbReference>
<reference evidence="5" key="2">
    <citation type="submission" date="2025-08" db="UniProtKB">
        <authorList>
            <consortium name="Ensembl"/>
        </authorList>
    </citation>
    <scope>IDENTIFICATION</scope>
</reference>
<evidence type="ECO:0000313" key="6">
    <source>
        <dbReference type="Proteomes" id="UP000007635"/>
    </source>
</evidence>
<dbReference type="InterPro" id="IPR035983">
    <property type="entry name" value="Hect_E3_ubiquitin_ligase"/>
</dbReference>
<sequence length="73" mass="8199">MTMSSFVLPPIGFSPTPSVQFIHNEDDDFSSTPMFLVANTCVNYIKLPLHASYQLFKQKFDFALGNTYGFGRA</sequence>
<keyword evidence="1" id="KW-0808">Transferase</keyword>
<evidence type="ECO:0000256" key="1">
    <source>
        <dbReference type="ARBA" id="ARBA00022679"/>
    </source>
</evidence>
<dbReference type="Ensembl" id="ENSGACT00000077082.1">
    <property type="protein sequence ID" value="ENSGACP00000035781.1"/>
    <property type="gene ID" value="ENSGACG00000024908.1"/>
</dbReference>
<protein>
    <recommendedName>
        <fullName evidence="4">HECT domain-containing protein</fullName>
    </recommendedName>
</protein>
<dbReference type="GeneTree" id="ENSGT00940000177744"/>
<dbReference type="PROSITE" id="PS50237">
    <property type="entry name" value="HECT"/>
    <property type="match status" value="1"/>
</dbReference>
<keyword evidence="6" id="KW-1185">Reference proteome</keyword>
<dbReference type="GO" id="GO:0004842">
    <property type="term" value="F:ubiquitin-protein transferase activity"/>
    <property type="evidence" value="ECO:0007669"/>
    <property type="project" value="InterPro"/>
</dbReference>
<dbReference type="Gene3D" id="3.30.2410.10">
    <property type="entry name" value="Hect, E3 ligase catalytic domain"/>
    <property type="match status" value="1"/>
</dbReference>
<proteinExistence type="predicted"/>
<feature type="active site" description="Glycyl thioester intermediate" evidence="3">
    <location>
        <position position="41"/>
    </location>
</feature>